<dbReference type="InterPro" id="IPR026992">
    <property type="entry name" value="DIOX_N"/>
</dbReference>
<dbReference type="SUPFAM" id="SSF51197">
    <property type="entry name" value="Clavaminate synthase-like"/>
    <property type="match status" value="1"/>
</dbReference>
<dbReference type="Proteomes" id="UP001634393">
    <property type="component" value="Unassembled WGS sequence"/>
</dbReference>
<keyword evidence="2" id="KW-0408">Iron</keyword>
<dbReference type="GO" id="GO:0016706">
    <property type="term" value="F:2-oxoglutarate-dependent dioxygenase activity"/>
    <property type="evidence" value="ECO:0007669"/>
    <property type="project" value="UniProtKB-ARBA"/>
</dbReference>
<dbReference type="EMBL" id="JBJXBP010000003">
    <property type="protein sequence ID" value="KAL3840858.1"/>
    <property type="molecule type" value="Genomic_DNA"/>
</dbReference>
<feature type="region of interest" description="Disordered" evidence="3">
    <location>
        <begin position="1"/>
        <end position="30"/>
    </location>
</feature>
<evidence type="ECO:0000313" key="6">
    <source>
        <dbReference type="Proteomes" id="UP001634393"/>
    </source>
</evidence>
<dbReference type="Pfam" id="PF14226">
    <property type="entry name" value="DIOX_N"/>
    <property type="match status" value="1"/>
</dbReference>
<gene>
    <name evidence="5" type="ORF">ACJIZ3_025449</name>
</gene>
<dbReference type="InterPro" id="IPR027443">
    <property type="entry name" value="IPNS-like_sf"/>
</dbReference>
<evidence type="ECO:0000256" key="2">
    <source>
        <dbReference type="ARBA" id="ARBA00023004"/>
    </source>
</evidence>
<protein>
    <recommendedName>
        <fullName evidence="4">Non-haem dioxygenase N-terminal domain-containing protein</fullName>
    </recommendedName>
</protein>
<feature type="domain" description="Non-haem dioxygenase N-terminal" evidence="4">
    <location>
        <begin position="70"/>
        <end position="145"/>
    </location>
</feature>
<comment type="caution">
    <text evidence="5">The sequence shown here is derived from an EMBL/GenBank/DDBJ whole genome shotgun (WGS) entry which is preliminary data.</text>
</comment>
<proteinExistence type="predicted"/>
<keyword evidence="6" id="KW-1185">Reference proteome</keyword>
<feature type="compositionally biased region" description="Polar residues" evidence="3">
    <location>
        <begin position="1"/>
        <end position="11"/>
    </location>
</feature>
<dbReference type="GO" id="GO:0046872">
    <property type="term" value="F:metal ion binding"/>
    <property type="evidence" value="ECO:0007669"/>
    <property type="project" value="UniProtKB-KW"/>
</dbReference>
<evidence type="ECO:0000256" key="1">
    <source>
        <dbReference type="ARBA" id="ARBA00022723"/>
    </source>
</evidence>
<dbReference type="PANTHER" id="PTHR34945">
    <property type="entry name" value="2-OXOGLUTARATE (2OG) AND FE(II)-DEPENDENT OXYGENASE SUPERFAMILY PROTEIN"/>
    <property type="match status" value="1"/>
</dbReference>
<dbReference type="PANTHER" id="PTHR34945:SF8">
    <property type="entry name" value="DOWNSTREAM TARGET OF AGL15-4"/>
    <property type="match status" value="1"/>
</dbReference>
<accession>A0ABD3TXY9</accession>
<dbReference type="Gene3D" id="2.60.120.330">
    <property type="entry name" value="B-lactam Antibiotic, Isopenicillin N Synthase, Chain"/>
    <property type="match status" value="1"/>
</dbReference>
<sequence length="304" mass="34528">MTTPEAFSANHTVDFRAPPPSPVAPGRRSSFTNDDVLTEYLHKSVKVPDLILPDRVFPRQKSVQNPEKLDFEKLEAIENESAKRILESIALVGCLEVINHGISRELIKLVLDLGGGIFEISPVKKRAVVRSPPERRYGFEEIHGEEEMNSSIKDESEEFVWCGEESMKLEMEGIWSSGYYSNFSEKMEKLSEQIEEIGVKILIFLFAKENGMSMEEGVGGKLCYIHKQYCRRDESENSLKYDVIRMLIRGSEFPHALCLHICSGSTEFHVYSKKGWVSFCPNQDSVVVTVGDKLQVIHFKILTC</sequence>
<organism evidence="5 6">
    <name type="scientific">Penstemon smallii</name>
    <dbReference type="NCBI Taxonomy" id="265156"/>
    <lineage>
        <taxon>Eukaryota</taxon>
        <taxon>Viridiplantae</taxon>
        <taxon>Streptophyta</taxon>
        <taxon>Embryophyta</taxon>
        <taxon>Tracheophyta</taxon>
        <taxon>Spermatophyta</taxon>
        <taxon>Magnoliopsida</taxon>
        <taxon>eudicotyledons</taxon>
        <taxon>Gunneridae</taxon>
        <taxon>Pentapetalae</taxon>
        <taxon>asterids</taxon>
        <taxon>lamiids</taxon>
        <taxon>Lamiales</taxon>
        <taxon>Plantaginaceae</taxon>
        <taxon>Cheloneae</taxon>
        <taxon>Penstemon</taxon>
    </lineage>
</organism>
<reference evidence="5 6" key="1">
    <citation type="submission" date="2024-12" db="EMBL/GenBank/DDBJ databases">
        <title>The unique morphological basis and parallel evolutionary history of personate flowers in Penstemon.</title>
        <authorList>
            <person name="Depatie T.H."/>
            <person name="Wessinger C.A."/>
        </authorList>
    </citation>
    <scope>NUCLEOTIDE SEQUENCE [LARGE SCALE GENOMIC DNA]</scope>
    <source>
        <strain evidence="5">WTNN_2</strain>
        <tissue evidence="5">Leaf</tissue>
    </source>
</reference>
<evidence type="ECO:0000256" key="3">
    <source>
        <dbReference type="SAM" id="MobiDB-lite"/>
    </source>
</evidence>
<dbReference type="AlphaFoldDB" id="A0ABD3TXY9"/>
<evidence type="ECO:0000313" key="5">
    <source>
        <dbReference type="EMBL" id="KAL3840858.1"/>
    </source>
</evidence>
<evidence type="ECO:0000259" key="4">
    <source>
        <dbReference type="Pfam" id="PF14226"/>
    </source>
</evidence>
<keyword evidence="1" id="KW-0479">Metal-binding</keyword>
<name>A0ABD3TXY9_9LAMI</name>